<feature type="domain" description="Transposase InsH N-terminal" evidence="2">
    <location>
        <begin position="27"/>
        <end position="101"/>
    </location>
</feature>
<reference evidence="3 4" key="1">
    <citation type="submission" date="2018-05" db="EMBL/GenBank/DDBJ databases">
        <title>Comparative genomics of bacterial root endophytes of switchgrass collected from native prairies over two seasons.</title>
        <authorList>
            <person name="Tang Y."/>
        </authorList>
    </citation>
    <scope>NUCLEOTIDE SEQUENCE [LARGE SCALE GENOMIC DNA]</scope>
    <source>
        <strain evidence="3 4">NFIX32</strain>
    </source>
</reference>
<name>A0A318HRI4_BURPY</name>
<protein>
    <submittedName>
        <fullName evidence="3">Transposase-like protein DUF772</fullName>
    </submittedName>
</protein>
<proteinExistence type="predicted"/>
<dbReference type="Proteomes" id="UP000247755">
    <property type="component" value="Unassembled WGS sequence"/>
</dbReference>
<sequence>MFNRSVAVDNKDMKQTDLNLDLPNRRTRKRVFLDEMERVVPWKEFMALIAPHTPTKATGRKPFPIEAMLRIHFLQQWFGLNDVAMEEALYDVPLYREFTGAGRNETAAGPREHPEVSASVGATSVGRAVS</sequence>
<dbReference type="Pfam" id="PF05598">
    <property type="entry name" value="DUF772"/>
    <property type="match status" value="1"/>
</dbReference>
<gene>
    <name evidence="3" type="ORF">NA66_10722</name>
</gene>
<dbReference type="PANTHER" id="PTHR35604">
    <property type="entry name" value="TRANSPOSASE INSH FOR INSERTION SEQUENCE ELEMENT IS5A-RELATED"/>
    <property type="match status" value="1"/>
</dbReference>
<dbReference type="InterPro" id="IPR008490">
    <property type="entry name" value="Transposase_InsH_N"/>
</dbReference>
<evidence type="ECO:0000256" key="1">
    <source>
        <dbReference type="SAM" id="MobiDB-lite"/>
    </source>
</evidence>
<evidence type="ECO:0000313" key="3">
    <source>
        <dbReference type="EMBL" id="PXX20273.1"/>
    </source>
</evidence>
<dbReference type="PANTHER" id="PTHR35604:SF2">
    <property type="entry name" value="TRANSPOSASE INSH FOR INSERTION SEQUENCE ELEMENT IS5A-RELATED"/>
    <property type="match status" value="1"/>
</dbReference>
<evidence type="ECO:0000313" key="4">
    <source>
        <dbReference type="Proteomes" id="UP000247755"/>
    </source>
</evidence>
<feature type="region of interest" description="Disordered" evidence="1">
    <location>
        <begin position="104"/>
        <end position="130"/>
    </location>
</feature>
<evidence type="ECO:0000259" key="2">
    <source>
        <dbReference type="Pfam" id="PF05598"/>
    </source>
</evidence>
<organism evidence="3 4">
    <name type="scientific">Burkholderia pyrrocinia</name>
    <name type="common">Pseudomonas pyrrocinia</name>
    <dbReference type="NCBI Taxonomy" id="60550"/>
    <lineage>
        <taxon>Bacteria</taxon>
        <taxon>Pseudomonadati</taxon>
        <taxon>Pseudomonadota</taxon>
        <taxon>Betaproteobacteria</taxon>
        <taxon>Burkholderiales</taxon>
        <taxon>Burkholderiaceae</taxon>
        <taxon>Burkholderia</taxon>
        <taxon>Burkholderia cepacia complex</taxon>
    </lineage>
</organism>
<dbReference type="AlphaFoldDB" id="A0A318HRI4"/>
<accession>A0A318HRI4</accession>
<comment type="caution">
    <text evidence="3">The sequence shown here is derived from an EMBL/GenBank/DDBJ whole genome shotgun (WGS) entry which is preliminary data.</text>
</comment>
<dbReference type="EMBL" id="QJJY01000072">
    <property type="protein sequence ID" value="PXX20273.1"/>
    <property type="molecule type" value="Genomic_DNA"/>
</dbReference>